<dbReference type="Proteomes" id="UP000026962">
    <property type="component" value="Chromosome 6"/>
</dbReference>
<dbReference type="STRING" id="4537.A0A0E0LC83"/>
<dbReference type="eggNOG" id="ENOG502S0HG">
    <property type="taxonomic scope" value="Eukaryota"/>
</dbReference>
<reference evidence="2" key="1">
    <citation type="submission" date="2015-04" db="UniProtKB">
        <authorList>
            <consortium name="EnsemblPlants"/>
        </authorList>
    </citation>
    <scope>IDENTIFICATION</scope>
</reference>
<dbReference type="InterPro" id="IPR003832">
    <property type="entry name" value="DUF212"/>
</dbReference>
<dbReference type="Pfam" id="PF02681">
    <property type="entry name" value="DUF212"/>
    <property type="match status" value="1"/>
</dbReference>
<feature type="region of interest" description="Disordered" evidence="1">
    <location>
        <begin position="213"/>
        <end position="233"/>
    </location>
</feature>
<feature type="region of interest" description="Disordered" evidence="1">
    <location>
        <begin position="247"/>
        <end position="279"/>
    </location>
</feature>
<dbReference type="OMA" id="CKPFTSS"/>
<sequence length="326" mass="34449">MQIVHLRLKKHSSDHAVAELKMLNTRGLTFQFHSIERGGGGSQAPMVAMAQSFSTLLLSSCPSTPTRIPSSSCSPPSRHHGGRRRSRSVAAASSLHLSPEDVAELVRNKVLIAATAASAVGQLCKPFTSSGKDGAGVDLRAAVRSGGMPSTHSAAVVAVATSLGLERGFADSIFGMSVVFAAIVMYDAQGVRREVGNHARVLNKLLTLREKITQNPDDNSSSNSTSELHSSKPETVAEFVSVAEKLGSSSQGSTANPYPIHSSRTKSSRSNTLQSSETEVTEFTQLKEAYAEECDRLSESVGHTELQVAAGALLGFLVTLVVYATL</sequence>
<dbReference type="HOGENOM" id="CLU_073969_0_0_1"/>
<evidence type="ECO:0000256" key="1">
    <source>
        <dbReference type="SAM" id="MobiDB-lite"/>
    </source>
</evidence>
<name>A0A0E0LC83_ORYPU</name>
<evidence type="ECO:0000313" key="3">
    <source>
        <dbReference type="Proteomes" id="UP000026962"/>
    </source>
</evidence>
<feature type="region of interest" description="Disordered" evidence="1">
    <location>
        <begin position="65"/>
        <end position="91"/>
    </location>
</feature>
<accession>A0A0E0LC83</accession>
<reference evidence="2" key="2">
    <citation type="submission" date="2018-05" db="EMBL/GenBank/DDBJ databases">
        <title>OpunRS2 (Oryza punctata Reference Sequence Version 2).</title>
        <authorList>
            <person name="Zhang J."/>
            <person name="Kudrna D."/>
            <person name="Lee S."/>
            <person name="Talag J."/>
            <person name="Welchert J."/>
            <person name="Wing R.A."/>
        </authorList>
    </citation>
    <scope>NUCLEOTIDE SEQUENCE [LARGE SCALE GENOMIC DNA]</scope>
</reference>
<keyword evidence="3" id="KW-1185">Reference proteome</keyword>
<proteinExistence type="predicted"/>
<dbReference type="Gramene" id="OPUNC06G15480.1">
    <property type="protein sequence ID" value="OPUNC06G15480.1"/>
    <property type="gene ID" value="OPUNC06G15480"/>
</dbReference>
<dbReference type="PANTHER" id="PTHR31446:SF2">
    <property type="entry name" value="ACID PHOSPHATASE_VANADIUM-DEPENDENT HALOPEROXIDASE-RELATED PROTEIN"/>
    <property type="match status" value="1"/>
</dbReference>
<feature type="compositionally biased region" description="Polar residues" evidence="1">
    <location>
        <begin position="268"/>
        <end position="279"/>
    </location>
</feature>
<feature type="compositionally biased region" description="Low complexity" evidence="1">
    <location>
        <begin position="65"/>
        <end position="76"/>
    </location>
</feature>
<evidence type="ECO:0000313" key="2">
    <source>
        <dbReference type="EnsemblPlants" id="OPUNC06G15480.1"/>
    </source>
</evidence>
<dbReference type="AlphaFoldDB" id="A0A0E0LC83"/>
<dbReference type="PANTHER" id="PTHR31446">
    <property type="entry name" value="ACID PHOSPHATASE/VANADIUM-DEPENDENT HALOPEROXIDASE-RELATED PROTEIN"/>
    <property type="match status" value="1"/>
</dbReference>
<protein>
    <submittedName>
        <fullName evidence="2">Uncharacterized protein</fullName>
    </submittedName>
</protein>
<feature type="compositionally biased region" description="Basic residues" evidence="1">
    <location>
        <begin position="77"/>
        <end position="87"/>
    </location>
</feature>
<organism evidence="2">
    <name type="scientific">Oryza punctata</name>
    <name type="common">Red rice</name>
    <dbReference type="NCBI Taxonomy" id="4537"/>
    <lineage>
        <taxon>Eukaryota</taxon>
        <taxon>Viridiplantae</taxon>
        <taxon>Streptophyta</taxon>
        <taxon>Embryophyta</taxon>
        <taxon>Tracheophyta</taxon>
        <taxon>Spermatophyta</taxon>
        <taxon>Magnoliopsida</taxon>
        <taxon>Liliopsida</taxon>
        <taxon>Poales</taxon>
        <taxon>Poaceae</taxon>
        <taxon>BOP clade</taxon>
        <taxon>Oryzoideae</taxon>
        <taxon>Oryzeae</taxon>
        <taxon>Oryzinae</taxon>
        <taxon>Oryza</taxon>
    </lineage>
</organism>
<feature type="compositionally biased region" description="Polar residues" evidence="1">
    <location>
        <begin position="247"/>
        <end position="256"/>
    </location>
</feature>
<dbReference type="EnsemblPlants" id="OPUNC06G15480.1">
    <property type="protein sequence ID" value="OPUNC06G15480.1"/>
    <property type="gene ID" value="OPUNC06G15480"/>
</dbReference>